<comment type="similarity">
    <text evidence="1">Belongs to the AfsR/DnrI/RedD regulatory family.</text>
</comment>
<dbReference type="GO" id="GO:0003677">
    <property type="term" value="F:DNA binding"/>
    <property type="evidence" value="ECO:0007669"/>
    <property type="project" value="UniProtKB-UniRule"/>
</dbReference>
<dbReference type="InterPro" id="IPR008984">
    <property type="entry name" value="SMAD_FHA_dom_sf"/>
</dbReference>
<dbReference type="Pfam" id="PF03704">
    <property type="entry name" value="BTAD"/>
    <property type="match status" value="1"/>
</dbReference>
<evidence type="ECO:0000259" key="8">
    <source>
        <dbReference type="PROSITE" id="PS51755"/>
    </source>
</evidence>
<dbReference type="Proteomes" id="UP000321424">
    <property type="component" value="Unassembled WGS sequence"/>
</dbReference>
<dbReference type="Pfam" id="PF00498">
    <property type="entry name" value="FHA"/>
    <property type="match status" value="1"/>
</dbReference>
<dbReference type="SMART" id="SM00862">
    <property type="entry name" value="Trans_reg_C"/>
    <property type="match status" value="1"/>
</dbReference>
<evidence type="ECO:0000313" key="9">
    <source>
        <dbReference type="EMBL" id="GEM40432.1"/>
    </source>
</evidence>
<dbReference type="SUPFAM" id="SSF49879">
    <property type="entry name" value="SMAD/FHA domain"/>
    <property type="match status" value="1"/>
</dbReference>
<keyword evidence="4 6" id="KW-0238">DNA-binding</keyword>
<dbReference type="PANTHER" id="PTHR35807">
    <property type="entry name" value="TRANSCRIPTIONAL REGULATOR REDD-RELATED"/>
    <property type="match status" value="1"/>
</dbReference>
<dbReference type="GO" id="GO:0006355">
    <property type="term" value="P:regulation of DNA-templated transcription"/>
    <property type="evidence" value="ECO:0007669"/>
    <property type="project" value="InterPro"/>
</dbReference>
<dbReference type="InterPro" id="IPR051677">
    <property type="entry name" value="AfsR-DnrI-RedD_regulator"/>
</dbReference>
<dbReference type="SMART" id="SM01043">
    <property type="entry name" value="BTAD"/>
    <property type="match status" value="1"/>
</dbReference>
<keyword evidence="10" id="KW-1185">Reference proteome</keyword>
<feature type="domain" description="OmpR/PhoB-type" evidence="8">
    <location>
        <begin position="1"/>
        <end position="103"/>
    </location>
</feature>
<comment type="caution">
    <text evidence="9">The sequence shown here is derived from an EMBL/GenBank/DDBJ whole genome shotgun (WGS) entry which is preliminary data.</text>
</comment>
<dbReference type="Gene3D" id="2.60.200.20">
    <property type="match status" value="1"/>
</dbReference>
<dbReference type="InterPro" id="IPR005158">
    <property type="entry name" value="BTAD"/>
</dbReference>
<reference evidence="9 10" key="1">
    <citation type="submission" date="2019-07" db="EMBL/GenBank/DDBJ databases">
        <title>Whole genome shotgun sequence of Nocardia ninae NBRC 108245.</title>
        <authorList>
            <person name="Hosoyama A."/>
            <person name="Uohara A."/>
            <person name="Ohji S."/>
            <person name="Ichikawa N."/>
        </authorList>
    </citation>
    <scope>NUCLEOTIDE SEQUENCE [LARGE SCALE GENOMIC DNA]</scope>
    <source>
        <strain evidence="9 10">NBRC 108245</strain>
    </source>
</reference>
<dbReference type="PROSITE" id="PS50006">
    <property type="entry name" value="FHA_DOMAIN"/>
    <property type="match status" value="1"/>
</dbReference>
<dbReference type="GO" id="GO:0000160">
    <property type="term" value="P:phosphorelay signal transduction system"/>
    <property type="evidence" value="ECO:0007669"/>
    <property type="project" value="InterPro"/>
</dbReference>
<feature type="DNA-binding region" description="OmpR/PhoB-type" evidence="6">
    <location>
        <begin position="1"/>
        <end position="103"/>
    </location>
</feature>
<evidence type="ECO:0000256" key="6">
    <source>
        <dbReference type="PROSITE-ProRule" id="PRU01091"/>
    </source>
</evidence>
<dbReference type="InterPro" id="IPR000253">
    <property type="entry name" value="FHA_dom"/>
</dbReference>
<dbReference type="OrthoDB" id="134712at2"/>
<keyword evidence="3" id="KW-0805">Transcription regulation</keyword>
<dbReference type="Pfam" id="PF00486">
    <property type="entry name" value="Trans_reg_C"/>
    <property type="match status" value="1"/>
</dbReference>
<evidence type="ECO:0000256" key="5">
    <source>
        <dbReference type="ARBA" id="ARBA00023163"/>
    </source>
</evidence>
<dbReference type="Gene3D" id="1.10.10.10">
    <property type="entry name" value="Winged helix-like DNA-binding domain superfamily/Winged helix DNA-binding domain"/>
    <property type="match status" value="1"/>
</dbReference>
<dbReference type="SUPFAM" id="SSF46894">
    <property type="entry name" value="C-terminal effector domain of the bipartite response regulators"/>
    <property type="match status" value="1"/>
</dbReference>
<evidence type="ECO:0000313" key="10">
    <source>
        <dbReference type="Proteomes" id="UP000321424"/>
    </source>
</evidence>
<protein>
    <submittedName>
        <fullName evidence="9">Transcriptional regulatory protein EmbR</fullName>
    </submittedName>
</protein>
<dbReference type="CDD" id="cd00060">
    <property type="entry name" value="FHA"/>
    <property type="match status" value="1"/>
</dbReference>
<evidence type="ECO:0000256" key="3">
    <source>
        <dbReference type="ARBA" id="ARBA00023015"/>
    </source>
</evidence>
<dbReference type="PROSITE" id="PS51755">
    <property type="entry name" value="OMPR_PHOB"/>
    <property type="match status" value="1"/>
</dbReference>
<feature type="domain" description="FHA" evidence="7">
    <location>
        <begin position="295"/>
        <end position="344"/>
    </location>
</feature>
<dbReference type="SMART" id="SM00240">
    <property type="entry name" value="FHA"/>
    <property type="match status" value="1"/>
</dbReference>
<proteinExistence type="inferred from homology"/>
<dbReference type="InterPro" id="IPR001867">
    <property type="entry name" value="OmpR/PhoB-type_DNA-bd"/>
</dbReference>
<dbReference type="Gene3D" id="1.25.40.10">
    <property type="entry name" value="Tetratricopeptide repeat domain"/>
    <property type="match status" value="1"/>
</dbReference>
<keyword evidence="2" id="KW-0597">Phosphoprotein</keyword>
<evidence type="ECO:0000256" key="1">
    <source>
        <dbReference type="ARBA" id="ARBA00005820"/>
    </source>
</evidence>
<dbReference type="EMBL" id="BJXA01000036">
    <property type="protein sequence ID" value="GEM40432.1"/>
    <property type="molecule type" value="Genomic_DNA"/>
</dbReference>
<dbReference type="CDD" id="cd15831">
    <property type="entry name" value="BTAD"/>
    <property type="match status" value="1"/>
</dbReference>
<dbReference type="AlphaFoldDB" id="A0A511MIH4"/>
<evidence type="ECO:0000259" key="7">
    <source>
        <dbReference type="PROSITE" id="PS50006"/>
    </source>
</evidence>
<dbReference type="SUPFAM" id="SSF48452">
    <property type="entry name" value="TPR-like"/>
    <property type="match status" value="1"/>
</dbReference>
<keyword evidence="5" id="KW-0804">Transcription</keyword>
<dbReference type="RefSeq" id="WP_147135730.1">
    <property type="nucleotide sequence ID" value="NZ_BJXA01000036.1"/>
</dbReference>
<dbReference type="InterPro" id="IPR036388">
    <property type="entry name" value="WH-like_DNA-bd_sf"/>
</dbReference>
<sequence>MPDETVPSVEVRLLGPVQLLVDGSALNIGGTKPRAVLGMLAVNRRRVVSSHALANGIWDGRPPRRFAPTLHVFVADIRKALRTAGADPAAVLRTITPGYQLELSDNCCDAARFESKRAAATAAAAAGDHAGALAHFDTALAQWSGDPLADLRGLGFADNFAAELADRRLNTVLSRVDAEIALGRAAESVGAMTTLAADHPVNEAVWRRLVTALYLAGRQAEALDACRRLRTNLAELEGLDPDPVSLALEQQVRRQQPLLPIELPRGRTTTAATQSAPRAVLRVSDGRTVEIDNGVRIGRQPDNDLVLDDARVSRHHARLVVREAGMLLVDLGSANGTYVNGTQIVTGTLVADGDTIRIGSTAMRIESLADE</sequence>
<accession>A0A511MIH4</accession>
<dbReference type="InterPro" id="IPR011990">
    <property type="entry name" value="TPR-like_helical_dom_sf"/>
</dbReference>
<organism evidence="9 10">
    <name type="scientific">Nocardia ninae NBRC 108245</name>
    <dbReference type="NCBI Taxonomy" id="1210091"/>
    <lineage>
        <taxon>Bacteria</taxon>
        <taxon>Bacillati</taxon>
        <taxon>Actinomycetota</taxon>
        <taxon>Actinomycetes</taxon>
        <taxon>Mycobacteriales</taxon>
        <taxon>Nocardiaceae</taxon>
        <taxon>Nocardia</taxon>
    </lineage>
</organism>
<evidence type="ECO:0000256" key="2">
    <source>
        <dbReference type="ARBA" id="ARBA00022553"/>
    </source>
</evidence>
<name>A0A511MIH4_9NOCA</name>
<dbReference type="InterPro" id="IPR016032">
    <property type="entry name" value="Sig_transdc_resp-reg_C-effctor"/>
</dbReference>
<gene>
    <name evidence="9" type="primary">embR</name>
    <name evidence="9" type="ORF">NN4_49510</name>
</gene>
<dbReference type="PANTHER" id="PTHR35807:SF1">
    <property type="entry name" value="TRANSCRIPTIONAL REGULATOR REDD"/>
    <property type="match status" value="1"/>
</dbReference>
<evidence type="ECO:0000256" key="4">
    <source>
        <dbReference type="ARBA" id="ARBA00023125"/>
    </source>
</evidence>